<dbReference type="Gene3D" id="3.40.50.1820">
    <property type="entry name" value="alpha/beta hydrolase"/>
    <property type="match status" value="1"/>
</dbReference>
<keyword evidence="14" id="KW-1133">Transmembrane helix</keyword>
<dbReference type="EC" id="3.1.1.3" evidence="6"/>
<evidence type="ECO:0000256" key="13">
    <source>
        <dbReference type="ARBA" id="ARBA00022968"/>
    </source>
</evidence>
<dbReference type="FunFam" id="3.40.50.1820:FF:000129">
    <property type="entry name" value="Autophagy related lipase Atg15, putative"/>
    <property type="match status" value="1"/>
</dbReference>
<comment type="similarity">
    <text evidence="4">Belongs to the AB hydrolase superfamily. Lipase family.</text>
</comment>
<feature type="chain" id="PRO_5005873037" description="Putative lipase ATG15" evidence="22">
    <location>
        <begin position="33"/>
        <end position="649"/>
    </location>
</feature>
<evidence type="ECO:0000256" key="14">
    <source>
        <dbReference type="ARBA" id="ARBA00022989"/>
    </source>
</evidence>
<dbReference type="GO" id="GO:0034727">
    <property type="term" value="P:piecemeal microautophagy of the nucleus"/>
    <property type="evidence" value="ECO:0007669"/>
    <property type="project" value="TreeGrafter"/>
</dbReference>
<evidence type="ECO:0000256" key="10">
    <source>
        <dbReference type="ARBA" id="ARBA00022753"/>
    </source>
</evidence>
<keyword evidence="17" id="KW-0472">Membrane</keyword>
<dbReference type="InterPro" id="IPR050805">
    <property type="entry name" value="ATG15_Lipase"/>
</dbReference>
<feature type="signal peptide" evidence="22">
    <location>
        <begin position="1"/>
        <end position="32"/>
    </location>
</feature>
<reference evidence="23 24" key="1">
    <citation type="submission" date="2015-06" db="EMBL/GenBank/DDBJ databases">
        <title>Draft genome of the ant-associated black yeast Phialophora attae CBS 131958.</title>
        <authorList>
            <person name="Moreno L.F."/>
            <person name="Stielow B.J."/>
            <person name="de Hoog S."/>
            <person name="Vicente V.A."/>
            <person name="Weiss V.A."/>
            <person name="de Vries M."/>
            <person name="Cruz L.M."/>
            <person name="Souza E.M."/>
        </authorList>
    </citation>
    <scope>NUCLEOTIDE SEQUENCE [LARGE SCALE GENOMIC DNA]</scope>
    <source>
        <strain evidence="23 24">CBS 131958</strain>
    </source>
</reference>
<dbReference type="OrthoDB" id="58570at2759"/>
<dbReference type="CDD" id="cd00519">
    <property type="entry name" value="Lipase_3"/>
    <property type="match status" value="1"/>
</dbReference>
<protein>
    <recommendedName>
        <fullName evidence="7">Putative lipase ATG15</fullName>
        <ecNumber evidence="6">3.1.1.3</ecNumber>
    </recommendedName>
    <alternativeName>
        <fullName evidence="20">Autophagy-related protein 15</fullName>
    </alternativeName>
    <alternativeName>
        <fullName evidence="8">Putative lipase atg15</fullName>
    </alternativeName>
</protein>
<dbReference type="GO" id="GO:0004806">
    <property type="term" value="F:triacylglycerol lipase activity"/>
    <property type="evidence" value="ECO:0007669"/>
    <property type="project" value="UniProtKB-EC"/>
</dbReference>
<dbReference type="GO" id="GO:0006660">
    <property type="term" value="P:phosphatidylserine catabolic process"/>
    <property type="evidence" value="ECO:0007669"/>
    <property type="project" value="TreeGrafter"/>
</dbReference>
<dbReference type="Pfam" id="PF26363">
    <property type="entry name" value="Phospholipase-like"/>
    <property type="match status" value="1"/>
</dbReference>
<comment type="caution">
    <text evidence="23">The sequence shown here is derived from an EMBL/GenBank/DDBJ whole genome shotgun (WGS) entry which is preliminary data.</text>
</comment>
<dbReference type="GO" id="GO:0005775">
    <property type="term" value="C:vacuolar lumen"/>
    <property type="evidence" value="ECO:0007669"/>
    <property type="project" value="TreeGrafter"/>
</dbReference>
<comment type="catalytic activity">
    <reaction evidence="1">
        <text>a triacylglycerol + H2O = a diacylglycerol + a fatty acid + H(+)</text>
        <dbReference type="Rhea" id="RHEA:12044"/>
        <dbReference type="ChEBI" id="CHEBI:15377"/>
        <dbReference type="ChEBI" id="CHEBI:15378"/>
        <dbReference type="ChEBI" id="CHEBI:17855"/>
        <dbReference type="ChEBI" id="CHEBI:18035"/>
        <dbReference type="ChEBI" id="CHEBI:28868"/>
        <dbReference type="EC" id="3.1.1.3"/>
    </reaction>
</comment>
<keyword evidence="13" id="KW-0735">Signal-anchor</keyword>
<dbReference type="EMBL" id="LFJN01000010">
    <property type="protein sequence ID" value="KPI41255.1"/>
    <property type="molecule type" value="Genomic_DNA"/>
</dbReference>
<comment type="subunit">
    <text evidence="5">Binds to both phosphatidylinositol (PI) and phosphatidylinositol 3,5-bisphosphate (PIP2).</text>
</comment>
<dbReference type="PANTHER" id="PTHR47175">
    <property type="entry name" value="LIPASE ATG15-RELATED"/>
    <property type="match status" value="1"/>
</dbReference>
<keyword evidence="11" id="KW-0378">Hydrolase</keyword>
<evidence type="ECO:0000256" key="9">
    <source>
        <dbReference type="ARBA" id="ARBA00022692"/>
    </source>
</evidence>
<evidence type="ECO:0000256" key="12">
    <source>
        <dbReference type="ARBA" id="ARBA00022963"/>
    </source>
</evidence>
<dbReference type="VEuPathDB" id="FungiDB:AB675_8012"/>
<keyword evidence="22" id="KW-0732">Signal</keyword>
<feature type="compositionally biased region" description="Low complexity" evidence="21">
    <location>
        <begin position="591"/>
        <end position="608"/>
    </location>
</feature>
<evidence type="ECO:0000256" key="20">
    <source>
        <dbReference type="ARBA" id="ARBA00029828"/>
    </source>
</evidence>
<dbReference type="RefSeq" id="XP_018001218.1">
    <property type="nucleotide sequence ID" value="XM_018148425.1"/>
</dbReference>
<evidence type="ECO:0000256" key="11">
    <source>
        <dbReference type="ARBA" id="ARBA00022801"/>
    </source>
</evidence>
<keyword evidence="18" id="KW-0325">Glycoprotein</keyword>
<dbReference type="Proteomes" id="UP000038010">
    <property type="component" value="Unassembled WGS sequence"/>
</dbReference>
<dbReference type="STRING" id="1664694.A0A0N1H5W2"/>
<evidence type="ECO:0000256" key="5">
    <source>
        <dbReference type="ARBA" id="ARBA00011137"/>
    </source>
</evidence>
<dbReference type="GeneID" id="28740305"/>
<evidence type="ECO:0000256" key="3">
    <source>
        <dbReference type="ARBA" id="ARBA00004343"/>
    </source>
</evidence>
<proteinExistence type="inferred from homology"/>
<keyword evidence="9" id="KW-0812">Transmembrane</keyword>
<dbReference type="AlphaFoldDB" id="A0A0N1H5W2"/>
<evidence type="ECO:0000313" key="23">
    <source>
        <dbReference type="EMBL" id="KPI41255.1"/>
    </source>
</evidence>
<dbReference type="InterPro" id="IPR029058">
    <property type="entry name" value="AB_hydrolase_fold"/>
</dbReference>
<dbReference type="GO" id="GO:0004620">
    <property type="term" value="F:phospholipase activity"/>
    <property type="evidence" value="ECO:0007669"/>
    <property type="project" value="TreeGrafter"/>
</dbReference>
<evidence type="ECO:0000256" key="17">
    <source>
        <dbReference type="ARBA" id="ARBA00023136"/>
    </source>
</evidence>
<evidence type="ECO:0000313" key="24">
    <source>
        <dbReference type="Proteomes" id="UP000038010"/>
    </source>
</evidence>
<keyword evidence="15" id="KW-0072">Autophagy</keyword>
<evidence type="ECO:0000256" key="19">
    <source>
        <dbReference type="ARBA" id="ARBA00024663"/>
    </source>
</evidence>
<keyword evidence="10" id="KW-0967">Endosome</keyword>
<evidence type="ECO:0000256" key="4">
    <source>
        <dbReference type="ARBA" id="ARBA00010701"/>
    </source>
</evidence>
<keyword evidence="24" id="KW-1185">Reference proteome</keyword>
<organism evidence="23 24">
    <name type="scientific">Cyphellophora attinorum</name>
    <dbReference type="NCBI Taxonomy" id="1664694"/>
    <lineage>
        <taxon>Eukaryota</taxon>
        <taxon>Fungi</taxon>
        <taxon>Dikarya</taxon>
        <taxon>Ascomycota</taxon>
        <taxon>Pezizomycotina</taxon>
        <taxon>Eurotiomycetes</taxon>
        <taxon>Chaetothyriomycetidae</taxon>
        <taxon>Chaetothyriales</taxon>
        <taxon>Cyphellophoraceae</taxon>
        <taxon>Cyphellophora</taxon>
    </lineage>
</organism>
<dbReference type="SUPFAM" id="SSF53474">
    <property type="entry name" value="alpha/beta-Hydrolases"/>
    <property type="match status" value="1"/>
</dbReference>
<dbReference type="GO" id="GO:0034496">
    <property type="term" value="P:multivesicular body membrane disassembly"/>
    <property type="evidence" value="ECO:0007669"/>
    <property type="project" value="TreeGrafter"/>
</dbReference>
<keyword evidence="16" id="KW-0443">Lipid metabolism</keyword>
<evidence type="ECO:0000256" key="2">
    <source>
        <dbReference type="ARBA" id="ARBA00004270"/>
    </source>
</evidence>
<evidence type="ECO:0000256" key="16">
    <source>
        <dbReference type="ARBA" id="ARBA00023098"/>
    </source>
</evidence>
<evidence type="ECO:0000256" key="21">
    <source>
        <dbReference type="SAM" id="MobiDB-lite"/>
    </source>
</evidence>
<dbReference type="PANTHER" id="PTHR47175:SF2">
    <property type="entry name" value="LIPASE ATG15-RELATED"/>
    <property type="match status" value="1"/>
</dbReference>
<evidence type="ECO:0000256" key="18">
    <source>
        <dbReference type="ARBA" id="ARBA00023180"/>
    </source>
</evidence>
<comment type="subcellular location">
    <subcellularLocation>
        <location evidence="3">Endosome</location>
        <location evidence="3">Multivesicular body membrane</location>
        <topology evidence="3">Single-pass type II membrane protein</topology>
    </subcellularLocation>
    <subcellularLocation>
        <location evidence="2">Prevacuolar compartment membrane</location>
        <topology evidence="2">Single-pass type II membrane protein</topology>
    </subcellularLocation>
</comment>
<dbReference type="GO" id="GO:0032585">
    <property type="term" value="C:multivesicular body membrane"/>
    <property type="evidence" value="ECO:0007669"/>
    <property type="project" value="UniProtKB-SubCell"/>
</dbReference>
<gene>
    <name evidence="23" type="ORF">AB675_8012</name>
</gene>
<sequence length="649" mass="71149">MKPRISRSHGCSSSRRITALTVLSILATSVAALEQAPAIEPWVPAPVVPDAQTHDFTLRHIYHRGTYQNPNLHVKRDIHAAEEEHPPPRVSVRSRKTPIERLVDRSPASIEQHLSYARLTGQPAALGAEDWTIDEVSAPDVTSKDTVINMAVMAANAYVPTPYEGEWENVTQGYDNNTNFGWQGDGLRGYIFADDKNETIVISLKGTSPAVFDGDGTTTRDKINDNLFFSCCCGAGGQYFWRQVCDCYDSSYTCNSTCLGQALRRENRYYRASIELYTNVTKIYPDSNIWLVGHSLGGSVSSLLGMTFGRPVVTFEAPGDDLAAKRLGLPRPPTGDPNKAYRRAYTGSVHIGHTADPVFMGTCNGATATCTLGGYAMESQCHTGLQCVYDTVTDLRWRIGIGNHKIHNVIDNVIKKYDKVPKCVPDNECVDCFNWKYFESNGSDPTTTKTSTTTTSNTRTRTSTCKTPGWWGCLDETTTQQIVTTTYTTTTCVSPGWFGCNEEKNTTITTTTIPATTEVTTTTDTATTHTGTVSSTDCEHPGWWGCKDRTPTATAPTTKQTSQPETCKTPGLFFGCRDRHHHSKTSSFPITSAPSSTAVTSSTATATSSARERCKHPAFFGLICLDEVDDDQVVLKGDDVADEEWNTEL</sequence>
<evidence type="ECO:0000256" key="8">
    <source>
        <dbReference type="ARBA" id="ARBA00019241"/>
    </source>
</evidence>
<comment type="function">
    <text evidence="19">Lipase which is essential for lysis of subvacuolar cytoplasm to vacuole targeted bodies and intravacuolar autophagic bodies. Involved in the lysis of intravacuolar multivesicular body (MVB) vesicles. The intravacuolar membrane disintegration by ATG15 is critical to life span extension.</text>
</comment>
<keyword evidence="12" id="KW-0442">Lipid degradation</keyword>
<feature type="region of interest" description="Disordered" evidence="21">
    <location>
        <begin position="585"/>
        <end position="608"/>
    </location>
</feature>
<evidence type="ECO:0000256" key="6">
    <source>
        <dbReference type="ARBA" id="ARBA00013279"/>
    </source>
</evidence>
<evidence type="ECO:0000256" key="7">
    <source>
        <dbReference type="ARBA" id="ARBA00018542"/>
    </source>
</evidence>
<evidence type="ECO:0000256" key="15">
    <source>
        <dbReference type="ARBA" id="ARBA00023006"/>
    </source>
</evidence>
<evidence type="ECO:0000256" key="1">
    <source>
        <dbReference type="ARBA" id="ARBA00001024"/>
    </source>
</evidence>
<evidence type="ECO:0000256" key="22">
    <source>
        <dbReference type="SAM" id="SignalP"/>
    </source>
</evidence>
<accession>A0A0N1H5W2</accession>
<name>A0A0N1H5W2_9EURO</name>
<dbReference type="GO" id="GO:0046461">
    <property type="term" value="P:neutral lipid catabolic process"/>
    <property type="evidence" value="ECO:0007669"/>
    <property type="project" value="TreeGrafter"/>
</dbReference>